<dbReference type="PANTHER" id="PTHR48475">
    <property type="entry name" value="RIBONUCLEASE H"/>
    <property type="match status" value="1"/>
</dbReference>
<comment type="caution">
    <text evidence="2">The sequence shown here is derived from an EMBL/GenBank/DDBJ whole genome shotgun (WGS) entry which is preliminary data.</text>
</comment>
<proteinExistence type="predicted"/>
<dbReference type="Proteomes" id="UP000326396">
    <property type="component" value="Linkage Group LG12"/>
</dbReference>
<reference evidence="2 3" key="1">
    <citation type="submission" date="2019-05" db="EMBL/GenBank/DDBJ databases">
        <title>Mikania micrantha, genome provides insights into the molecular mechanism of rapid growth.</title>
        <authorList>
            <person name="Liu B."/>
        </authorList>
    </citation>
    <scope>NUCLEOTIDE SEQUENCE [LARGE SCALE GENOMIC DNA]</scope>
    <source>
        <strain evidence="2">NLD-2019</strain>
        <tissue evidence="2">Leaf</tissue>
    </source>
</reference>
<keyword evidence="3" id="KW-1185">Reference proteome</keyword>
<gene>
    <name evidence="2" type="ORF">E3N88_08940</name>
</gene>
<feature type="domain" description="Reverse transcriptase/retrotransposon-derived protein RNase H-like" evidence="1">
    <location>
        <begin position="116"/>
        <end position="214"/>
    </location>
</feature>
<evidence type="ECO:0000259" key="1">
    <source>
        <dbReference type="Pfam" id="PF17919"/>
    </source>
</evidence>
<organism evidence="2 3">
    <name type="scientific">Mikania micrantha</name>
    <name type="common">bitter vine</name>
    <dbReference type="NCBI Taxonomy" id="192012"/>
    <lineage>
        <taxon>Eukaryota</taxon>
        <taxon>Viridiplantae</taxon>
        <taxon>Streptophyta</taxon>
        <taxon>Embryophyta</taxon>
        <taxon>Tracheophyta</taxon>
        <taxon>Spermatophyta</taxon>
        <taxon>Magnoliopsida</taxon>
        <taxon>eudicotyledons</taxon>
        <taxon>Gunneridae</taxon>
        <taxon>Pentapetalae</taxon>
        <taxon>asterids</taxon>
        <taxon>campanulids</taxon>
        <taxon>Asterales</taxon>
        <taxon>Asteraceae</taxon>
        <taxon>Asteroideae</taxon>
        <taxon>Heliantheae alliance</taxon>
        <taxon>Eupatorieae</taxon>
        <taxon>Mikania</taxon>
    </lineage>
</organism>
<dbReference type="PANTHER" id="PTHR48475:SF2">
    <property type="entry name" value="RIBONUCLEASE H"/>
    <property type="match status" value="1"/>
</dbReference>
<protein>
    <recommendedName>
        <fullName evidence="1">Reverse transcriptase/retrotransposon-derived protein RNase H-like domain-containing protein</fullName>
    </recommendedName>
</protein>
<dbReference type="EMBL" id="SZYD01000004">
    <property type="protein sequence ID" value="KAD6454234.1"/>
    <property type="molecule type" value="Genomic_DNA"/>
</dbReference>
<dbReference type="SUPFAM" id="SSF56672">
    <property type="entry name" value="DNA/RNA polymerases"/>
    <property type="match status" value="1"/>
</dbReference>
<evidence type="ECO:0000313" key="3">
    <source>
        <dbReference type="Proteomes" id="UP000326396"/>
    </source>
</evidence>
<dbReference type="Pfam" id="PF17919">
    <property type="entry name" value="RT_RNaseH_2"/>
    <property type="match status" value="1"/>
</dbReference>
<dbReference type="Gene3D" id="3.30.70.270">
    <property type="match status" value="1"/>
</dbReference>
<sequence>MKETKRIMVAMRLNHGCANVVDGPNKASHAHEVSLPWSHSAHAPSAVHKPCNKALVARGVFREKNCLLYSSRYAEAMHDRPWRLIALSRFLSKTAERSLPFVKTLKQCLKKNKFTWTDEAEASFLAVKEHLSSLPALATPFPAETLTVYLSASEKAISAVLLVERKGSEIPIYFVSRTLKGGEEMYSIIEKAALALVHASRRLRRYFQAHPIRVLTNLPIQQILARPEVSGRLAKWAIELGDFEIKFKPRNAYKGQVLADFLIEAPEYKNQEHTPHFGNHESCDASK</sequence>
<dbReference type="InterPro" id="IPR043502">
    <property type="entry name" value="DNA/RNA_pol_sf"/>
</dbReference>
<dbReference type="AlphaFoldDB" id="A0A5N6PHR3"/>
<evidence type="ECO:0000313" key="2">
    <source>
        <dbReference type="EMBL" id="KAD6454234.1"/>
    </source>
</evidence>
<dbReference type="InterPro" id="IPR041577">
    <property type="entry name" value="RT_RNaseH_2"/>
</dbReference>
<dbReference type="OrthoDB" id="1938451at2759"/>
<dbReference type="InterPro" id="IPR043128">
    <property type="entry name" value="Rev_trsase/Diguanyl_cyclase"/>
</dbReference>
<accession>A0A5N6PHR3</accession>
<name>A0A5N6PHR3_9ASTR</name>